<feature type="compositionally biased region" description="Basic and acidic residues" evidence="1">
    <location>
        <begin position="174"/>
        <end position="186"/>
    </location>
</feature>
<name>A0A845DNC0_9BACI</name>
<sequence length="199" mass="22047">MKNVFSKKALAGALALAIAIPGVSYAATDAGTEADTEVTQESVESSETEIRSLLQQYKNGELSEDEVLEKLQEQKRFFFQKGGHHFEDLDEETKEKLEEIRSKVEAGEWTKEEAKAELEELGIEQPRHHGGKGHPMGADLTEEQRTQLDEIREQVESGELTEEEAQAQLEELGIDLKPRGQAPDKEESAEEAEPAASAV</sequence>
<comment type="caution">
    <text evidence="3">The sequence shown here is derived from an EMBL/GenBank/DDBJ whole genome shotgun (WGS) entry which is preliminary data.</text>
</comment>
<evidence type="ECO:0000313" key="3">
    <source>
        <dbReference type="EMBL" id="MYL18906.1"/>
    </source>
</evidence>
<evidence type="ECO:0000313" key="4">
    <source>
        <dbReference type="Proteomes" id="UP000460949"/>
    </source>
</evidence>
<proteinExistence type="predicted"/>
<keyword evidence="2" id="KW-0732">Signal</keyword>
<feature type="compositionally biased region" description="Basic and acidic residues" evidence="1">
    <location>
        <begin position="142"/>
        <end position="155"/>
    </location>
</feature>
<feature type="signal peptide" evidence="2">
    <location>
        <begin position="1"/>
        <end position="26"/>
    </location>
</feature>
<evidence type="ECO:0000256" key="2">
    <source>
        <dbReference type="SAM" id="SignalP"/>
    </source>
</evidence>
<dbReference type="Proteomes" id="UP000460949">
    <property type="component" value="Unassembled WGS sequence"/>
</dbReference>
<reference evidence="3 4" key="1">
    <citation type="submission" date="2019-11" db="EMBL/GenBank/DDBJ databases">
        <title>Genome sequences of 17 halophilic strains isolated from different environments.</title>
        <authorList>
            <person name="Furrow R.E."/>
        </authorList>
    </citation>
    <scope>NUCLEOTIDE SEQUENCE [LARGE SCALE GENOMIC DNA]</scope>
    <source>
        <strain evidence="3 4">22511_23_Filter</strain>
    </source>
</reference>
<dbReference type="RefSeq" id="WP_160835344.1">
    <property type="nucleotide sequence ID" value="NZ_WMET01000001.1"/>
</dbReference>
<gene>
    <name evidence="3" type="ORF">GLW04_03330</name>
</gene>
<feature type="region of interest" description="Disordered" evidence="1">
    <location>
        <begin position="120"/>
        <end position="199"/>
    </location>
</feature>
<dbReference type="AlphaFoldDB" id="A0A845DNC0"/>
<accession>A0A845DNC0</accession>
<dbReference type="EMBL" id="WMET01000001">
    <property type="protein sequence ID" value="MYL18906.1"/>
    <property type="molecule type" value="Genomic_DNA"/>
</dbReference>
<protein>
    <recommendedName>
        <fullName evidence="5">SHOCT domain-containing protein</fullName>
    </recommendedName>
</protein>
<organism evidence="3 4">
    <name type="scientific">Halobacillus litoralis</name>
    <dbReference type="NCBI Taxonomy" id="45668"/>
    <lineage>
        <taxon>Bacteria</taxon>
        <taxon>Bacillati</taxon>
        <taxon>Bacillota</taxon>
        <taxon>Bacilli</taxon>
        <taxon>Bacillales</taxon>
        <taxon>Bacillaceae</taxon>
        <taxon>Halobacillus</taxon>
    </lineage>
</organism>
<feature type="chain" id="PRO_5032979530" description="SHOCT domain-containing protein" evidence="2">
    <location>
        <begin position="27"/>
        <end position="199"/>
    </location>
</feature>
<evidence type="ECO:0000256" key="1">
    <source>
        <dbReference type="SAM" id="MobiDB-lite"/>
    </source>
</evidence>
<evidence type="ECO:0008006" key="5">
    <source>
        <dbReference type="Google" id="ProtNLM"/>
    </source>
</evidence>